<dbReference type="Gene3D" id="3.90.640.10">
    <property type="entry name" value="Actin, Chain A, domain 4"/>
    <property type="match status" value="1"/>
</dbReference>
<evidence type="ECO:0000313" key="4">
    <source>
        <dbReference type="EMBL" id="EPZ32342.1"/>
    </source>
</evidence>
<dbReference type="InterPro" id="IPR013126">
    <property type="entry name" value="Hsp_70_fam"/>
</dbReference>
<dbReference type="Gene3D" id="2.60.34.10">
    <property type="entry name" value="Substrate Binding Domain Of DNAk, Chain A, domain 1"/>
    <property type="match status" value="1"/>
</dbReference>
<gene>
    <name evidence="4" type="ORF">O9G_002182</name>
</gene>
<dbReference type="HOGENOM" id="CLU_005965_5_1_1"/>
<dbReference type="SUPFAM" id="SSF100934">
    <property type="entry name" value="Heat shock protein 70kD (HSP70), C-terminal subdomain"/>
    <property type="match status" value="2"/>
</dbReference>
<dbReference type="Gene3D" id="1.20.1270.10">
    <property type="match status" value="2"/>
</dbReference>
<dbReference type="FunFam" id="3.30.30.30:FF:000002">
    <property type="entry name" value="Heat shock 70 kDa protein 4"/>
    <property type="match status" value="1"/>
</dbReference>
<sequence length="800" mass="90016">MSVVGIDLGNLNTVIAVARNRGIDIICNEVSNRSTPTMVGFGPKSRYLGEPAKTQEIGNKTIPFQPGNLKNTVSNMKRFIGRKPGDEEIESIEKHFVTSAVTEKDGEVAFKVEYEGKEQVFTMTELLAMYFTKIKKTVESDTKNAVSDVVISVPGYFMEAQRHAVLNAADIAGLNCLRLLNDTTAAAIQYGMPKFDMAEDKARVVCFVDIGHSAYSVSIVSFTKTGLTVNGVAYDRHLGGRNFDEVLVNHAAEEFKKKHGLDIYTNPKSLFRLRAACEKAKKVLSANSVASLSVEMVMNEIDISSLIKREDFEAMCEPLLERIEGPLKEALKAANMTVDMIDFVEIVGGSTRIPAIKEKISKFFNKEISTTLNQDECIVGGSTRIPAIKEKISKFFNKEISTTLNQDECVAKGCALQCAIISPVFKVRDYSIQDVNYYPIRITYEPTAAEPNDTHVDLFQSMSNIPCAKLLTFYRSKSFLVEAVYPFNNSLVGKYMIHLDEENDVQIKVKVKLNMHGLLSFDQASKIENVVEKKIEENGEEKEIKKTNKVDLKIETINSSHSIEKINLLKENELKMAASDKLVADTEAKKNELEGYIYEMRDKIETSLSEFISEKDKMVFQKHLTELEDWLYDEGEDTTKTIYSEKLMFLQSFGTPVINRFKQLEERNSAASSLSTIIQNYLNCLSDPKYSHIPKSELDSISAECQKASNWLNSQLESQNKSPKHIDPVFKSSDIEKKQQELISFVTPILSKKKEEEKKEEKKESEVKQDKMQTDDEAKGEDIPMESETPVDTPVSMDVE</sequence>
<evidence type="ECO:0000256" key="3">
    <source>
        <dbReference type="SAM" id="MobiDB-lite"/>
    </source>
</evidence>
<dbReference type="PANTHER" id="PTHR45639:SF4">
    <property type="entry name" value="HSC70CB, ISOFORM G"/>
    <property type="match status" value="1"/>
</dbReference>
<dbReference type="PROSITE" id="PS01036">
    <property type="entry name" value="HSP70_3"/>
    <property type="match status" value="1"/>
</dbReference>
<dbReference type="Gene3D" id="3.30.420.40">
    <property type="match status" value="2"/>
</dbReference>
<dbReference type="EMBL" id="KE561158">
    <property type="protein sequence ID" value="EPZ32342.1"/>
    <property type="molecule type" value="Genomic_DNA"/>
</dbReference>
<dbReference type="PRINTS" id="PR00301">
    <property type="entry name" value="HEATSHOCK70"/>
</dbReference>
<dbReference type="PROSITE" id="PS00329">
    <property type="entry name" value="HSP70_2"/>
    <property type="match status" value="1"/>
</dbReference>
<protein>
    <submittedName>
        <fullName evidence="4">Heat shock protein 70 domain-containing protein</fullName>
    </submittedName>
</protein>
<evidence type="ECO:0000313" key="5">
    <source>
        <dbReference type="Proteomes" id="UP000030755"/>
    </source>
</evidence>
<dbReference type="InterPro" id="IPR029047">
    <property type="entry name" value="HSP70_peptide-bd_sf"/>
</dbReference>
<keyword evidence="4" id="KW-0346">Stress response</keyword>
<dbReference type="OMA" id="WEQSPEI"/>
<dbReference type="Gene3D" id="3.30.30.30">
    <property type="match status" value="1"/>
</dbReference>
<dbReference type="OrthoDB" id="434160at2759"/>
<dbReference type="SUPFAM" id="SSF100920">
    <property type="entry name" value="Heat shock protein 70kD (HSP70), peptide-binding domain"/>
    <property type="match status" value="1"/>
</dbReference>
<dbReference type="GO" id="GO:0005524">
    <property type="term" value="F:ATP binding"/>
    <property type="evidence" value="ECO:0007669"/>
    <property type="project" value="UniProtKB-KW"/>
</dbReference>
<keyword evidence="5" id="KW-1185">Reference proteome</keyword>
<dbReference type="SUPFAM" id="SSF53067">
    <property type="entry name" value="Actin-like ATPase domain"/>
    <property type="match status" value="3"/>
</dbReference>
<accession>A0A075AUD7</accession>
<dbReference type="GO" id="GO:0005634">
    <property type="term" value="C:nucleus"/>
    <property type="evidence" value="ECO:0007669"/>
    <property type="project" value="TreeGrafter"/>
</dbReference>
<dbReference type="PANTHER" id="PTHR45639">
    <property type="entry name" value="HSC70CB, ISOFORM G-RELATED"/>
    <property type="match status" value="1"/>
</dbReference>
<dbReference type="InterPro" id="IPR029048">
    <property type="entry name" value="HSP70_C_sf"/>
</dbReference>
<dbReference type="AlphaFoldDB" id="A0A075AUD7"/>
<organism evidence="4 5">
    <name type="scientific">Rozella allomycis (strain CSF55)</name>
    <dbReference type="NCBI Taxonomy" id="988480"/>
    <lineage>
        <taxon>Eukaryota</taxon>
        <taxon>Fungi</taxon>
        <taxon>Fungi incertae sedis</taxon>
        <taxon>Cryptomycota</taxon>
        <taxon>Cryptomycota incertae sedis</taxon>
        <taxon>Rozella</taxon>
    </lineage>
</organism>
<evidence type="ECO:0000256" key="1">
    <source>
        <dbReference type="ARBA" id="ARBA00022741"/>
    </source>
</evidence>
<dbReference type="Proteomes" id="UP000030755">
    <property type="component" value="Unassembled WGS sequence"/>
</dbReference>
<dbReference type="InterPro" id="IPR018181">
    <property type="entry name" value="Heat_shock_70_CS"/>
</dbReference>
<dbReference type="InterPro" id="IPR043129">
    <property type="entry name" value="ATPase_NBD"/>
</dbReference>
<proteinExistence type="predicted"/>
<dbReference type="STRING" id="988480.A0A075AUD7"/>
<dbReference type="GO" id="GO:0140662">
    <property type="term" value="F:ATP-dependent protein folding chaperone"/>
    <property type="evidence" value="ECO:0007669"/>
    <property type="project" value="InterPro"/>
</dbReference>
<feature type="compositionally biased region" description="Basic and acidic residues" evidence="3">
    <location>
        <begin position="753"/>
        <end position="782"/>
    </location>
</feature>
<name>A0A075AUD7_ROZAC</name>
<dbReference type="Pfam" id="PF00012">
    <property type="entry name" value="HSP70"/>
    <property type="match status" value="1"/>
</dbReference>
<dbReference type="FunFam" id="3.90.640.10:FF:000004">
    <property type="entry name" value="Heat shock 70 kDa protein 4"/>
    <property type="match status" value="1"/>
</dbReference>
<feature type="region of interest" description="Disordered" evidence="3">
    <location>
        <begin position="753"/>
        <end position="800"/>
    </location>
</feature>
<reference evidence="4 5" key="1">
    <citation type="journal article" date="2013" name="Curr. Biol.">
        <title>Shared signatures of parasitism and phylogenomics unite Cryptomycota and microsporidia.</title>
        <authorList>
            <person name="James T.Y."/>
            <person name="Pelin A."/>
            <person name="Bonen L."/>
            <person name="Ahrendt S."/>
            <person name="Sain D."/>
            <person name="Corradi N."/>
            <person name="Stajich J.E."/>
        </authorList>
    </citation>
    <scope>NUCLEOTIDE SEQUENCE [LARGE SCALE GENOMIC DNA]</scope>
    <source>
        <strain evidence="4 5">CSF55</strain>
    </source>
</reference>
<keyword evidence="2" id="KW-0067">ATP-binding</keyword>
<keyword evidence="1" id="KW-0547">Nucleotide-binding</keyword>
<evidence type="ECO:0000256" key="2">
    <source>
        <dbReference type="ARBA" id="ARBA00022840"/>
    </source>
</evidence>
<dbReference type="GO" id="GO:0005829">
    <property type="term" value="C:cytosol"/>
    <property type="evidence" value="ECO:0007669"/>
    <property type="project" value="TreeGrafter"/>
</dbReference>
<dbReference type="FunFam" id="1.20.1270.10:FF:000002">
    <property type="entry name" value="Heat shock 70 kDa protein 4"/>
    <property type="match status" value="1"/>
</dbReference>